<evidence type="ECO:0000313" key="8">
    <source>
        <dbReference type="EMBL" id="AJC72889.1"/>
    </source>
</evidence>
<keyword evidence="5" id="KW-0663">Pyridoxal phosphate</keyword>
<evidence type="ECO:0000256" key="4">
    <source>
        <dbReference type="ARBA" id="ARBA00022679"/>
    </source>
</evidence>
<evidence type="ECO:0000256" key="1">
    <source>
        <dbReference type="ARBA" id="ARBA00001933"/>
    </source>
</evidence>
<dbReference type="AlphaFoldDB" id="A0A0X1KNU0"/>
<dbReference type="PANTHER" id="PTHR46383:SF1">
    <property type="entry name" value="ASPARTATE AMINOTRANSFERASE"/>
    <property type="match status" value="1"/>
</dbReference>
<evidence type="ECO:0000256" key="6">
    <source>
        <dbReference type="RuleBase" id="RU000481"/>
    </source>
</evidence>
<dbReference type="InterPro" id="IPR004839">
    <property type="entry name" value="Aminotransferase_I/II_large"/>
</dbReference>
<dbReference type="InterPro" id="IPR015424">
    <property type="entry name" value="PyrdxlP-dep_Trfase"/>
</dbReference>
<protein>
    <recommendedName>
        <fullName evidence="6">Aminotransferase</fullName>
        <ecNumber evidence="6">2.6.1.-</ecNumber>
    </recommendedName>
</protein>
<dbReference type="EC" id="2.6.1.-" evidence="6"/>
<dbReference type="InterPro" id="IPR015421">
    <property type="entry name" value="PyrdxlP-dep_Trfase_major"/>
</dbReference>
<comment type="similarity">
    <text evidence="2 6">Belongs to the class-I pyridoxal-phosphate-dependent aminotransferase family.</text>
</comment>
<dbReference type="Pfam" id="PF00155">
    <property type="entry name" value="Aminotran_1_2"/>
    <property type="match status" value="1"/>
</dbReference>
<evidence type="ECO:0000256" key="3">
    <source>
        <dbReference type="ARBA" id="ARBA00022576"/>
    </source>
</evidence>
<comment type="cofactor">
    <cofactor evidence="1 6">
        <name>pyridoxal 5'-phosphate</name>
        <dbReference type="ChEBI" id="CHEBI:597326"/>
    </cofactor>
</comment>
<dbReference type="Gene3D" id="3.90.1150.10">
    <property type="entry name" value="Aspartate Aminotransferase, domain 1"/>
    <property type="match status" value="1"/>
</dbReference>
<dbReference type="PROSITE" id="PS00105">
    <property type="entry name" value="AA_TRANSFER_CLASS_1"/>
    <property type="match status" value="1"/>
</dbReference>
<dbReference type="PaxDb" id="1123384-AJ81_00315"/>
<evidence type="ECO:0000256" key="2">
    <source>
        <dbReference type="ARBA" id="ARBA00007441"/>
    </source>
</evidence>
<dbReference type="EMBL" id="CP007141">
    <property type="protein sequence ID" value="AJC72889.1"/>
    <property type="molecule type" value="Genomic_DNA"/>
</dbReference>
<dbReference type="PANTHER" id="PTHR46383">
    <property type="entry name" value="ASPARTATE AMINOTRANSFERASE"/>
    <property type="match status" value="1"/>
</dbReference>
<gene>
    <name evidence="8" type="ORF">AJ81_00315</name>
</gene>
<feature type="domain" description="Aminotransferase class I/classII large" evidence="7">
    <location>
        <begin position="35"/>
        <end position="344"/>
    </location>
</feature>
<proteinExistence type="inferred from homology"/>
<dbReference type="SUPFAM" id="SSF53383">
    <property type="entry name" value="PLP-dependent transferases"/>
    <property type="match status" value="1"/>
</dbReference>
<reference evidence="8 9" key="1">
    <citation type="submission" date="2014-01" db="EMBL/GenBank/DDBJ databases">
        <title>Genome sequencing of Thermotog hypogea.</title>
        <authorList>
            <person name="Zhang X."/>
            <person name="Alvare G."/>
            <person name="Fristensky B."/>
            <person name="Chen L."/>
            <person name="Suen T."/>
            <person name="Chen Q."/>
            <person name="Ma K."/>
        </authorList>
    </citation>
    <scope>NUCLEOTIDE SEQUENCE [LARGE SCALE GENOMIC DNA]</scope>
    <source>
        <strain evidence="8 9">DSM 11164</strain>
    </source>
</reference>
<dbReference type="Proteomes" id="UP000077469">
    <property type="component" value="Chromosome"/>
</dbReference>
<dbReference type="KEGG" id="phy:AJ81_00315"/>
<dbReference type="GO" id="GO:0006520">
    <property type="term" value="P:amino acid metabolic process"/>
    <property type="evidence" value="ECO:0007669"/>
    <property type="project" value="InterPro"/>
</dbReference>
<sequence>MQLSKRAVEVPASPIRRLIPYAEEAVRRGKKIYYLNIGQPDIPTPAVYFEYAEKYKPSVVAYTHSAGLMELREAFARYYAKFGVSVSPSQIIVTNGGSEAVIFAMSVVADPGDEIVVLEPFYANYAGFAHQLGIKLVPVRTYPEDGYAVPKKEKFFEVIGYRTKAIIFSNPCNPTGAVYDEAQLKTIIEVAIEKDLFIISDEVYREFVFDNYRAVSMLTFEEISNRTIVVDSISKRYSACGARIGTFVTKNKDLYAAAMKFAQARLCPSMTSQYGTIGLLTLDETYTEQVRLEYQARRDVVYEELSKIEGAVFRKPHGAFYIAAKLPIDNTENFVKFMLSEFEVDGKTTMVAPLDGFYISPNAGINEMRIAYVLNCDKLREAVKILGLGIEAYTRRMA</sequence>
<dbReference type="NCBIfam" id="NF005744">
    <property type="entry name" value="PRK07568.1"/>
    <property type="match status" value="1"/>
</dbReference>
<evidence type="ECO:0000259" key="7">
    <source>
        <dbReference type="Pfam" id="PF00155"/>
    </source>
</evidence>
<dbReference type="OrthoDB" id="9802328at2"/>
<evidence type="ECO:0000313" key="9">
    <source>
        <dbReference type="Proteomes" id="UP000077469"/>
    </source>
</evidence>
<dbReference type="GO" id="GO:0030170">
    <property type="term" value="F:pyridoxal phosphate binding"/>
    <property type="evidence" value="ECO:0007669"/>
    <property type="project" value="InterPro"/>
</dbReference>
<keyword evidence="3 6" id="KW-0032">Aminotransferase</keyword>
<keyword evidence="9" id="KW-1185">Reference proteome</keyword>
<dbReference type="STRING" id="1123384.AJ81_00315"/>
<dbReference type="InterPro" id="IPR050596">
    <property type="entry name" value="AspAT/PAT-like"/>
</dbReference>
<dbReference type="CDD" id="cd00609">
    <property type="entry name" value="AAT_like"/>
    <property type="match status" value="1"/>
</dbReference>
<dbReference type="Gene3D" id="3.40.640.10">
    <property type="entry name" value="Type I PLP-dependent aspartate aminotransferase-like (Major domain)"/>
    <property type="match status" value="1"/>
</dbReference>
<dbReference type="PATRIC" id="fig|1123384.7.peg.60"/>
<dbReference type="GO" id="GO:0008483">
    <property type="term" value="F:transaminase activity"/>
    <property type="evidence" value="ECO:0007669"/>
    <property type="project" value="UniProtKB-KW"/>
</dbReference>
<dbReference type="InterPro" id="IPR004838">
    <property type="entry name" value="NHTrfase_class1_PyrdxlP-BS"/>
</dbReference>
<name>A0A0X1KNU0_9THEM</name>
<accession>A0A0X1KNU0</accession>
<organism evidence="8 9">
    <name type="scientific">Pseudothermotoga hypogea DSM 11164 = NBRC 106472</name>
    <dbReference type="NCBI Taxonomy" id="1123384"/>
    <lineage>
        <taxon>Bacteria</taxon>
        <taxon>Thermotogati</taxon>
        <taxon>Thermotogota</taxon>
        <taxon>Thermotogae</taxon>
        <taxon>Thermotogales</taxon>
        <taxon>Thermotogaceae</taxon>
        <taxon>Pseudothermotoga</taxon>
    </lineage>
</organism>
<evidence type="ECO:0000256" key="5">
    <source>
        <dbReference type="ARBA" id="ARBA00022898"/>
    </source>
</evidence>
<dbReference type="InterPro" id="IPR015422">
    <property type="entry name" value="PyrdxlP-dep_Trfase_small"/>
</dbReference>
<keyword evidence="4 6" id="KW-0808">Transferase</keyword>
<dbReference type="RefSeq" id="WP_031503008.1">
    <property type="nucleotide sequence ID" value="NC_022795.1"/>
</dbReference>